<evidence type="ECO:0000256" key="7">
    <source>
        <dbReference type="SAM" id="Phobius"/>
    </source>
</evidence>
<keyword evidence="5 7" id="KW-0472">Membrane</keyword>
<feature type="transmembrane region" description="Helical" evidence="7">
    <location>
        <begin position="335"/>
        <end position="352"/>
    </location>
</feature>
<feature type="transmembrane region" description="Helical" evidence="7">
    <location>
        <begin position="192"/>
        <end position="213"/>
    </location>
</feature>
<organism evidence="9 10">
    <name type="scientific">Zymoseptoria brevis</name>
    <dbReference type="NCBI Taxonomy" id="1047168"/>
    <lineage>
        <taxon>Eukaryota</taxon>
        <taxon>Fungi</taxon>
        <taxon>Dikarya</taxon>
        <taxon>Ascomycota</taxon>
        <taxon>Pezizomycotina</taxon>
        <taxon>Dothideomycetes</taxon>
        <taxon>Dothideomycetidae</taxon>
        <taxon>Mycosphaerellales</taxon>
        <taxon>Mycosphaerellaceae</taxon>
        <taxon>Zymoseptoria</taxon>
    </lineage>
</organism>
<dbReference type="Gene3D" id="1.20.1250.20">
    <property type="entry name" value="MFS general substrate transporter like domains"/>
    <property type="match status" value="2"/>
</dbReference>
<evidence type="ECO:0000256" key="3">
    <source>
        <dbReference type="ARBA" id="ARBA00022692"/>
    </source>
</evidence>
<dbReference type="FunFam" id="1.20.1250.20:FF:000068">
    <property type="entry name" value="MFS general substrate transporter"/>
    <property type="match status" value="1"/>
</dbReference>
<dbReference type="PROSITE" id="PS50850">
    <property type="entry name" value="MFS"/>
    <property type="match status" value="1"/>
</dbReference>
<dbReference type="EMBL" id="LAFY01000545">
    <property type="protein sequence ID" value="KJX97136.1"/>
    <property type="molecule type" value="Genomic_DNA"/>
</dbReference>
<dbReference type="InterPro" id="IPR020846">
    <property type="entry name" value="MFS_dom"/>
</dbReference>
<gene>
    <name evidence="9" type="ORF">TI39_contig553g00010</name>
</gene>
<feature type="transmembrane region" description="Helical" evidence="7">
    <location>
        <begin position="157"/>
        <end position="180"/>
    </location>
</feature>
<sequence length="511" mass="56733">MEKDPKTGELRLEKTGSNSDESLKQVRTQAMQNELDAIEDPDPNATPEERAALDKKLMRKVDLWLIPWLCLLYLLSFLDRTNIGNARAAGLEADIGMTGTHDYNHSLTIFFISYALAEPVTNVLLKRLTPRIFFTGIIISWGAIMTLMGLVENFSGLLAARFFLGLAEAGLFPGVNYYLSCWYKRSELGIRAATFFSAAALAGSFGGLLAAAIAQMDGIAGLDGWAWIFIIEGLITVFVGCFCWWMVFDWPETAGFLTPAERLRCRRRLVEDNQSSAAEHYDKRHIYAALKDWKTWGFAVIYMGCLCPLYAFSLFLPTILQGMGHAGTRLQLLSVPPYAVAATLTIIIGYLGDRLRQRALLNMGVACLGIIGFLMLIISGNPTIQYVGVFFGAAGIYPTIPNTLTWVSNNIEGVYKRGVIIGIVVGWGNLNGVVSSNIYLKEDKPRYFTGHGIVLAYLVVCLLGGTIFMYTGLRMENARRLSGKRDHMHDGLTEEEKWVAGDNRPDFIYSM</sequence>
<evidence type="ECO:0000313" key="10">
    <source>
        <dbReference type="Proteomes" id="UP000033647"/>
    </source>
</evidence>
<keyword evidence="2" id="KW-0813">Transport</keyword>
<evidence type="ECO:0000256" key="2">
    <source>
        <dbReference type="ARBA" id="ARBA00022448"/>
    </source>
</evidence>
<dbReference type="FunFam" id="1.20.1250.20:FF:000034">
    <property type="entry name" value="MFS general substrate transporter"/>
    <property type="match status" value="1"/>
</dbReference>
<feature type="transmembrane region" description="Helical" evidence="7">
    <location>
        <begin position="107"/>
        <end position="125"/>
    </location>
</feature>
<comment type="subcellular location">
    <subcellularLocation>
        <location evidence="1">Membrane</location>
        <topology evidence="1">Multi-pass membrane protein</topology>
    </subcellularLocation>
</comment>
<accession>A0A0F4GIC6</accession>
<name>A0A0F4GIC6_9PEZI</name>
<keyword evidence="10" id="KW-1185">Reference proteome</keyword>
<feature type="transmembrane region" description="Helical" evidence="7">
    <location>
        <begin position="132"/>
        <end position="151"/>
    </location>
</feature>
<feature type="region of interest" description="Disordered" evidence="6">
    <location>
        <begin position="1"/>
        <end position="47"/>
    </location>
</feature>
<keyword evidence="3 7" id="KW-0812">Transmembrane</keyword>
<dbReference type="OrthoDB" id="2962993at2759"/>
<dbReference type="Proteomes" id="UP000033647">
    <property type="component" value="Unassembled WGS sequence"/>
</dbReference>
<feature type="transmembrane region" description="Helical" evidence="7">
    <location>
        <begin position="293"/>
        <end position="315"/>
    </location>
</feature>
<keyword evidence="4 7" id="KW-1133">Transmembrane helix</keyword>
<dbReference type="InterPro" id="IPR011701">
    <property type="entry name" value="MFS"/>
</dbReference>
<feature type="compositionally biased region" description="Polar residues" evidence="6">
    <location>
        <begin position="15"/>
        <end position="32"/>
    </location>
</feature>
<feature type="transmembrane region" description="Helical" evidence="7">
    <location>
        <begin position="61"/>
        <end position="78"/>
    </location>
</feature>
<comment type="caution">
    <text evidence="9">The sequence shown here is derived from an EMBL/GenBank/DDBJ whole genome shotgun (WGS) entry which is preliminary data.</text>
</comment>
<evidence type="ECO:0000256" key="6">
    <source>
        <dbReference type="SAM" id="MobiDB-lite"/>
    </source>
</evidence>
<proteinExistence type="predicted"/>
<reference evidence="9 10" key="1">
    <citation type="submission" date="2015-03" db="EMBL/GenBank/DDBJ databases">
        <title>RNA-seq based gene annotation and comparative genomics of four Zymoseptoria species reveal species-specific pathogenicity related genes and transposable element activity.</title>
        <authorList>
            <person name="Grandaubert J."/>
            <person name="Bhattacharyya A."/>
            <person name="Stukenbrock E.H."/>
        </authorList>
    </citation>
    <scope>NUCLEOTIDE SEQUENCE [LARGE SCALE GENOMIC DNA]</scope>
    <source>
        <strain evidence="9 10">Zb18110</strain>
    </source>
</reference>
<dbReference type="GO" id="GO:0016020">
    <property type="term" value="C:membrane"/>
    <property type="evidence" value="ECO:0007669"/>
    <property type="project" value="UniProtKB-SubCell"/>
</dbReference>
<evidence type="ECO:0000256" key="1">
    <source>
        <dbReference type="ARBA" id="ARBA00004141"/>
    </source>
</evidence>
<dbReference type="PANTHER" id="PTHR43791:SF19">
    <property type="entry name" value="TRANSPORTER, PUTATIVE (AFU_ORTHOLOGUE AFUA_1G01812)-RELATED"/>
    <property type="match status" value="1"/>
</dbReference>
<dbReference type="Pfam" id="PF07690">
    <property type="entry name" value="MFS_1"/>
    <property type="match status" value="1"/>
</dbReference>
<feature type="transmembrane region" description="Helical" evidence="7">
    <location>
        <begin position="225"/>
        <end position="247"/>
    </location>
</feature>
<feature type="transmembrane region" description="Helical" evidence="7">
    <location>
        <begin position="419"/>
        <end position="440"/>
    </location>
</feature>
<dbReference type="GO" id="GO:0022857">
    <property type="term" value="F:transmembrane transporter activity"/>
    <property type="evidence" value="ECO:0007669"/>
    <property type="project" value="InterPro"/>
</dbReference>
<evidence type="ECO:0000256" key="4">
    <source>
        <dbReference type="ARBA" id="ARBA00022989"/>
    </source>
</evidence>
<evidence type="ECO:0000259" key="8">
    <source>
        <dbReference type="PROSITE" id="PS50850"/>
    </source>
</evidence>
<dbReference type="PANTHER" id="PTHR43791">
    <property type="entry name" value="PERMEASE-RELATED"/>
    <property type="match status" value="1"/>
</dbReference>
<feature type="transmembrane region" description="Helical" evidence="7">
    <location>
        <begin position="359"/>
        <end position="378"/>
    </location>
</feature>
<dbReference type="AlphaFoldDB" id="A0A0F4GIC6"/>
<evidence type="ECO:0000313" key="9">
    <source>
        <dbReference type="EMBL" id="KJX97136.1"/>
    </source>
</evidence>
<feature type="domain" description="Major facilitator superfamily (MFS) profile" evidence="8">
    <location>
        <begin position="65"/>
        <end position="476"/>
    </location>
</feature>
<protein>
    <submittedName>
        <fullName evidence="9">MFS transporter like protein</fullName>
    </submittedName>
</protein>
<feature type="compositionally biased region" description="Basic and acidic residues" evidence="6">
    <location>
        <begin position="1"/>
        <end position="14"/>
    </location>
</feature>
<evidence type="ECO:0000256" key="5">
    <source>
        <dbReference type="ARBA" id="ARBA00023136"/>
    </source>
</evidence>
<dbReference type="SUPFAM" id="SSF103473">
    <property type="entry name" value="MFS general substrate transporter"/>
    <property type="match status" value="1"/>
</dbReference>
<feature type="transmembrane region" description="Helical" evidence="7">
    <location>
        <begin position="452"/>
        <end position="473"/>
    </location>
</feature>
<feature type="transmembrane region" description="Helical" evidence="7">
    <location>
        <begin position="384"/>
        <end position="407"/>
    </location>
</feature>
<dbReference type="InterPro" id="IPR036259">
    <property type="entry name" value="MFS_trans_sf"/>
</dbReference>